<dbReference type="EMBL" id="LUCM01009769">
    <property type="protein sequence ID" value="KAA0186424.1"/>
    <property type="molecule type" value="Genomic_DNA"/>
</dbReference>
<comment type="subcellular location">
    <subcellularLocation>
        <location evidence="1">Nucleus</location>
    </subcellularLocation>
</comment>
<gene>
    <name evidence="9" type="ORF">FBUS_01226</name>
</gene>
<evidence type="ECO:0000313" key="9">
    <source>
        <dbReference type="EMBL" id="KAA0186424.1"/>
    </source>
</evidence>
<evidence type="ECO:0000313" key="10">
    <source>
        <dbReference type="Proteomes" id="UP000728185"/>
    </source>
</evidence>
<evidence type="ECO:0000256" key="5">
    <source>
        <dbReference type="ARBA" id="ARBA00022833"/>
    </source>
</evidence>
<evidence type="ECO:0000256" key="7">
    <source>
        <dbReference type="PROSITE-ProRule" id="PRU00042"/>
    </source>
</evidence>
<dbReference type="SUPFAM" id="SSF57667">
    <property type="entry name" value="beta-beta-alpha zinc fingers"/>
    <property type="match status" value="1"/>
</dbReference>
<dbReference type="InterPro" id="IPR050888">
    <property type="entry name" value="ZnF_C2H2-type_TF"/>
</dbReference>
<dbReference type="SMART" id="SM00355">
    <property type="entry name" value="ZnF_C2H2"/>
    <property type="match status" value="6"/>
</dbReference>
<keyword evidence="4 7" id="KW-0863">Zinc-finger</keyword>
<dbReference type="InterPro" id="IPR036236">
    <property type="entry name" value="Znf_C2H2_sf"/>
</dbReference>
<evidence type="ECO:0000256" key="3">
    <source>
        <dbReference type="ARBA" id="ARBA00022737"/>
    </source>
</evidence>
<dbReference type="GO" id="GO:0008270">
    <property type="term" value="F:zinc ion binding"/>
    <property type="evidence" value="ECO:0007669"/>
    <property type="project" value="UniProtKB-KW"/>
</dbReference>
<organism evidence="9 10">
    <name type="scientific">Fasciolopsis buskii</name>
    <dbReference type="NCBI Taxonomy" id="27845"/>
    <lineage>
        <taxon>Eukaryota</taxon>
        <taxon>Metazoa</taxon>
        <taxon>Spiralia</taxon>
        <taxon>Lophotrochozoa</taxon>
        <taxon>Platyhelminthes</taxon>
        <taxon>Trematoda</taxon>
        <taxon>Digenea</taxon>
        <taxon>Plagiorchiida</taxon>
        <taxon>Echinostomata</taxon>
        <taxon>Echinostomatoidea</taxon>
        <taxon>Fasciolidae</taxon>
        <taxon>Fasciolopsis</taxon>
    </lineage>
</organism>
<accession>A0A8E0RNW7</accession>
<evidence type="ECO:0000256" key="1">
    <source>
        <dbReference type="ARBA" id="ARBA00004123"/>
    </source>
</evidence>
<keyword evidence="6" id="KW-0539">Nucleus</keyword>
<evidence type="ECO:0000256" key="6">
    <source>
        <dbReference type="ARBA" id="ARBA00023242"/>
    </source>
</evidence>
<protein>
    <submittedName>
        <fullName evidence="9">Putative Mizf protein</fullName>
    </submittedName>
</protein>
<keyword evidence="5" id="KW-0862">Zinc</keyword>
<sequence>MPRGRKSQLHGIQLRLDCEWANCGKQYSSLTELKLHQSDHYKVLKEEAAYTACTPLCGICHASLNLNDNDSVERHSYYHAWSIQLRVKGRELQELNNWPPCLSDGSSRKMVPELPTKFECGWEYCDYRTNDISEFFSHVSGHSEEYTDSRYPAGVDLRCLWENCQYVAPRLKNLTSHLVTHTQNKRVACPTCGLLLVSFIKFENHLKCQQVQLINQDPENARWHPSVQPMRCSRCQRLFATERLLIAHMQRHINTVKCPLCDMTVYGKFASSPVRGPLAAAGALGLLRTSESDDFNLLPSLNPVDTQSYSTHPTRSRWIRCTFPDCNFKTTKPVGFQVHIGRKHTVLGESAAASWNMDGASRSNSLQSNVQLSPKQVFRSPLYACHLCNIVKRRGFDLSKHLMREHKLSRPSGHTRFTYVLENDGVYRLERTRLDTISVAAALLGEHVVNRLLSNVDTPVCLSQ</sequence>
<dbReference type="PROSITE" id="PS00028">
    <property type="entry name" value="ZINC_FINGER_C2H2_1"/>
    <property type="match status" value="2"/>
</dbReference>
<keyword evidence="10" id="KW-1185">Reference proteome</keyword>
<dbReference type="PROSITE" id="PS50157">
    <property type="entry name" value="ZINC_FINGER_C2H2_2"/>
    <property type="match status" value="2"/>
</dbReference>
<dbReference type="Proteomes" id="UP000728185">
    <property type="component" value="Unassembled WGS sequence"/>
</dbReference>
<evidence type="ECO:0000259" key="8">
    <source>
        <dbReference type="PROSITE" id="PS50157"/>
    </source>
</evidence>
<dbReference type="GO" id="GO:0005634">
    <property type="term" value="C:nucleus"/>
    <property type="evidence" value="ECO:0007669"/>
    <property type="project" value="UniProtKB-SubCell"/>
</dbReference>
<feature type="domain" description="C2H2-type" evidence="8">
    <location>
        <begin position="16"/>
        <end position="40"/>
    </location>
</feature>
<dbReference type="AlphaFoldDB" id="A0A8E0RNW7"/>
<evidence type="ECO:0000256" key="4">
    <source>
        <dbReference type="ARBA" id="ARBA00022771"/>
    </source>
</evidence>
<keyword evidence="2" id="KW-0479">Metal-binding</keyword>
<evidence type="ECO:0000256" key="2">
    <source>
        <dbReference type="ARBA" id="ARBA00022723"/>
    </source>
</evidence>
<comment type="caution">
    <text evidence="9">The sequence shown here is derived from an EMBL/GenBank/DDBJ whole genome shotgun (WGS) entry which is preliminary data.</text>
</comment>
<dbReference type="OrthoDB" id="6077919at2759"/>
<dbReference type="InterPro" id="IPR013087">
    <property type="entry name" value="Znf_C2H2_type"/>
</dbReference>
<reference evidence="9" key="1">
    <citation type="submission" date="2019-05" db="EMBL/GenBank/DDBJ databases">
        <title>Annotation for the trematode Fasciolopsis buski.</title>
        <authorList>
            <person name="Choi Y.-J."/>
        </authorList>
    </citation>
    <scope>NUCLEOTIDE SEQUENCE</scope>
    <source>
        <strain evidence="9">HT</strain>
        <tissue evidence="9">Whole worm</tissue>
    </source>
</reference>
<dbReference type="PANTHER" id="PTHR24406">
    <property type="entry name" value="TRANSCRIPTIONAL REPRESSOR CTCFL-RELATED"/>
    <property type="match status" value="1"/>
</dbReference>
<dbReference type="Gene3D" id="3.30.160.60">
    <property type="entry name" value="Classic Zinc Finger"/>
    <property type="match status" value="1"/>
</dbReference>
<name>A0A8E0RNW7_9TREM</name>
<proteinExistence type="predicted"/>
<feature type="domain" description="C2H2-type" evidence="8">
    <location>
        <begin position="230"/>
        <end position="257"/>
    </location>
</feature>
<keyword evidence="3" id="KW-0677">Repeat</keyword>